<dbReference type="Pfam" id="PF13515">
    <property type="entry name" value="FUSC_2"/>
    <property type="match status" value="1"/>
</dbReference>
<feature type="transmembrane region" description="Helical" evidence="5">
    <location>
        <begin position="60"/>
        <end position="80"/>
    </location>
</feature>
<keyword evidence="3 5" id="KW-1133">Transmembrane helix</keyword>
<feature type="transmembrane region" description="Helical" evidence="5">
    <location>
        <begin position="340"/>
        <end position="366"/>
    </location>
</feature>
<dbReference type="EMBL" id="CP015220">
    <property type="protein sequence ID" value="AMY22324.1"/>
    <property type="molecule type" value="Genomic_DNA"/>
</dbReference>
<feature type="transmembrane region" description="Helical" evidence="5">
    <location>
        <begin position="122"/>
        <end position="138"/>
    </location>
</feature>
<gene>
    <name evidence="7" type="ORF">A3Q41_01008</name>
</gene>
<evidence type="ECO:0000256" key="2">
    <source>
        <dbReference type="ARBA" id="ARBA00022692"/>
    </source>
</evidence>
<feature type="transmembrane region" description="Helical" evidence="5">
    <location>
        <begin position="281"/>
        <end position="303"/>
    </location>
</feature>
<evidence type="ECO:0000256" key="1">
    <source>
        <dbReference type="ARBA" id="ARBA00004141"/>
    </source>
</evidence>
<name>A0A143QHB2_RHOFA</name>
<keyword evidence="8" id="KW-1185">Reference proteome</keyword>
<feature type="transmembrane region" description="Helical" evidence="5">
    <location>
        <begin position="415"/>
        <end position="432"/>
    </location>
</feature>
<evidence type="ECO:0000256" key="4">
    <source>
        <dbReference type="ARBA" id="ARBA00023136"/>
    </source>
</evidence>
<evidence type="ECO:0000256" key="3">
    <source>
        <dbReference type="ARBA" id="ARBA00022989"/>
    </source>
</evidence>
<dbReference type="KEGG" id="rhs:A3Q41_01008"/>
<evidence type="ECO:0000313" key="8">
    <source>
        <dbReference type="Proteomes" id="UP000076038"/>
    </source>
</evidence>
<feature type="transmembrane region" description="Helical" evidence="5">
    <location>
        <begin position="92"/>
        <end position="115"/>
    </location>
</feature>
<proteinExistence type="predicted"/>
<dbReference type="GO" id="GO:0016020">
    <property type="term" value="C:membrane"/>
    <property type="evidence" value="ECO:0007669"/>
    <property type="project" value="UniProtKB-SubCell"/>
</dbReference>
<sequence>MLFGLPAVGRRWPGGLRSALAFGVPAILAWLLGFHTEALLVVSGSFAVIYGEGRPYRSRWWVVLTAGAALVASVWLGATAGRLALDFGETGWARMIPVTVLSVLALVAVYVVAALRLGPPGAFFFVLVCAVASYLPAADISATRGAVCAAIGVASALVVAMSGVVRDPRGPERAAVGAAVAAIEKYTTSPTASVGDRHTAASRLHAAWAAVYEAGSTRGTSRPALVQTLFDAHLAFAAATRARAGAVPDPESAVESPRDQLPLARPGIGYRLKRSLHRDSHAASTAIRVCCAAAGAGGISVAMGLSRPDWAILGAVLVLQQGPDRVHGTYRGMQRLGGTLAGVVLFSAIYLSPLTGLAVIVVLMVLQFAIEISVARNYGLAVTFITPLALLMGTISHPGAPLGGIVVDRVVETAVGVALAFAALWLLLPGAFRRALLWSDRRVLELTDRLLTALRSENASASATMELRRDIQFELVGAALAGAEAAHNDRRWAHRMWDRHAEVDHLGYELLARCWTADDVGRPNDIDQWQRRHDTVTGKFDSRTLG</sequence>
<accession>A0A143QHB2</accession>
<keyword evidence="2 5" id="KW-0812">Transmembrane</keyword>
<evidence type="ECO:0000313" key="7">
    <source>
        <dbReference type="EMBL" id="AMY22324.1"/>
    </source>
</evidence>
<feature type="transmembrane region" description="Helical" evidence="5">
    <location>
        <begin position="378"/>
        <end position="395"/>
    </location>
</feature>
<dbReference type="AlphaFoldDB" id="A0A143QHB2"/>
<dbReference type="Proteomes" id="UP000076038">
    <property type="component" value="Chromosome"/>
</dbReference>
<feature type="domain" description="Integral membrane bound transporter" evidence="6">
    <location>
        <begin position="297"/>
        <end position="422"/>
    </location>
</feature>
<evidence type="ECO:0000256" key="5">
    <source>
        <dbReference type="SAM" id="Phobius"/>
    </source>
</evidence>
<keyword evidence="4 5" id="KW-0472">Membrane</keyword>
<comment type="subcellular location">
    <subcellularLocation>
        <location evidence="1">Membrane</location>
        <topology evidence="1">Multi-pass membrane protein</topology>
    </subcellularLocation>
</comment>
<dbReference type="PATRIC" id="fig|1653479.3.peg.1028"/>
<dbReference type="InterPro" id="IPR049453">
    <property type="entry name" value="Memb_transporter_dom"/>
</dbReference>
<feature type="transmembrane region" description="Helical" evidence="5">
    <location>
        <begin position="144"/>
        <end position="165"/>
    </location>
</feature>
<protein>
    <recommendedName>
        <fullName evidence="6">Integral membrane bound transporter domain-containing protein</fullName>
    </recommendedName>
</protein>
<reference evidence="8" key="2">
    <citation type="submission" date="2016-04" db="EMBL/GenBank/DDBJ databases">
        <title>Complete Genome and Plasmid Sequences for Rhodococcus fascians D188 and Draft Sequences for Rhodococcus spp. Isolates PBTS 1 and PBTS 2.</title>
        <authorList>
            <person name="Stamer R."/>
            <person name="Vereecke D."/>
            <person name="Zhang Y."/>
            <person name="Schilkey F."/>
            <person name="Devitt N."/>
            <person name="Randall J."/>
        </authorList>
    </citation>
    <scope>NUCLEOTIDE SEQUENCE [LARGE SCALE GENOMIC DNA]</scope>
    <source>
        <strain evidence="8">PBTS2</strain>
    </source>
</reference>
<reference evidence="7 8" key="1">
    <citation type="journal article" date="2016" name="Genome Announc.">
        <title>Complete Genome and Plasmid Sequences for Rhodococcus fascians D188 and Draft Sequences for Rhodococcus Isolates PBTS 1 and PBTS 2.</title>
        <authorList>
            <person name="Stamler R.A."/>
            <person name="Vereecke D."/>
            <person name="Zhang Y."/>
            <person name="Schilkey F."/>
            <person name="Devitt N."/>
            <person name="Randall J.J."/>
        </authorList>
    </citation>
    <scope>NUCLEOTIDE SEQUENCE [LARGE SCALE GENOMIC DNA]</scope>
    <source>
        <strain evidence="7 8">PBTS2</strain>
    </source>
</reference>
<evidence type="ECO:0000259" key="6">
    <source>
        <dbReference type="Pfam" id="PF13515"/>
    </source>
</evidence>
<feature type="transmembrane region" description="Helical" evidence="5">
    <location>
        <begin position="20"/>
        <end position="48"/>
    </location>
</feature>
<organism evidence="7 8">
    <name type="scientific">Rhodococcoides fascians</name>
    <name type="common">Rhodococcus fascians</name>
    <dbReference type="NCBI Taxonomy" id="1828"/>
    <lineage>
        <taxon>Bacteria</taxon>
        <taxon>Bacillati</taxon>
        <taxon>Actinomycetota</taxon>
        <taxon>Actinomycetes</taxon>
        <taxon>Mycobacteriales</taxon>
        <taxon>Nocardiaceae</taxon>
        <taxon>Rhodococcoides</taxon>
    </lineage>
</organism>